<organism evidence="2 3">
    <name type="scientific">Scylla paramamosain</name>
    <name type="common">Mud crab</name>
    <dbReference type="NCBI Taxonomy" id="85552"/>
    <lineage>
        <taxon>Eukaryota</taxon>
        <taxon>Metazoa</taxon>
        <taxon>Ecdysozoa</taxon>
        <taxon>Arthropoda</taxon>
        <taxon>Crustacea</taxon>
        <taxon>Multicrustacea</taxon>
        <taxon>Malacostraca</taxon>
        <taxon>Eumalacostraca</taxon>
        <taxon>Eucarida</taxon>
        <taxon>Decapoda</taxon>
        <taxon>Pleocyemata</taxon>
        <taxon>Brachyura</taxon>
        <taxon>Eubrachyura</taxon>
        <taxon>Portunoidea</taxon>
        <taxon>Portunidae</taxon>
        <taxon>Portuninae</taxon>
        <taxon>Scylla</taxon>
    </lineage>
</organism>
<feature type="region of interest" description="Disordered" evidence="1">
    <location>
        <begin position="1"/>
        <end position="58"/>
    </location>
</feature>
<dbReference type="Pfam" id="PF15389">
    <property type="entry name" value="DUF4612"/>
    <property type="match status" value="1"/>
</dbReference>
<protein>
    <submittedName>
        <fullName evidence="2">Uncharacterized protein</fullName>
    </submittedName>
</protein>
<feature type="compositionally biased region" description="Low complexity" evidence="1">
    <location>
        <begin position="1"/>
        <end position="11"/>
    </location>
</feature>
<evidence type="ECO:0000256" key="1">
    <source>
        <dbReference type="SAM" id="MobiDB-lite"/>
    </source>
</evidence>
<dbReference type="EMBL" id="JARAKH010000034">
    <property type="protein sequence ID" value="KAK8384956.1"/>
    <property type="molecule type" value="Genomic_DNA"/>
</dbReference>
<dbReference type="PANTHER" id="PTHR14974">
    <property type="entry name" value="SIMILAR TO RIKEN CDNA 1700025G04 GENE"/>
    <property type="match status" value="1"/>
</dbReference>
<evidence type="ECO:0000313" key="2">
    <source>
        <dbReference type="EMBL" id="KAK8384956.1"/>
    </source>
</evidence>
<feature type="region of interest" description="Disordered" evidence="1">
    <location>
        <begin position="223"/>
        <end position="246"/>
    </location>
</feature>
<comment type="caution">
    <text evidence="2">The sequence shown here is derived from an EMBL/GenBank/DDBJ whole genome shotgun (WGS) entry which is preliminary data.</text>
</comment>
<keyword evidence="3" id="KW-1185">Reference proteome</keyword>
<reference evidence="2 3" key="1">
    <citation type="submission" date="2023-03" db="EMBL/GenBank/DDBJ databases">
        <title>High-quality genome of Scylla paramamosain provides insights in environmental adaptation.</title>
        <authorList>
            <person name="Zhang L."/>
        </authorList>
    </citation>
    <scope>NUCLEOTIDE SEQUENCE [LARGE SCALE GENOMIC DNA]</scope>
    <source>
        <strain evidence="2">LZ_2023a</strain>
        <tissue evidence="2">Muscle</tissue>
    </source>
</reference>
<proteinExistence type="predicted"/>
<name>A0AAW0TC71_SCYPA</name>
<dbReference type="AlphaFoldDB" id="A0AAW0TC71"/>
<accession>A0AAW0TC71</accession>
<dbReference type="InterPro" id="IPR027967">
    <property type="entry name" value="DUF4612"/>
</dbReference>
<gene>
    <name evidence="2" type="ORF">O3P69_014490</name>
</gene>
<evidence type="ECO:0000313" key="3">
    <source>
        <dbReference type="Proteomes" id="UP001487740"/>
    </source>
</evidence>
<feature type="compositionally biased region" description="Acidic residues" evidence="1">
    <location>
        <begin position="139"/>
        <end position="148"/>
    </location>
</feature>
<feature type="compositionally biased region" description="Polar residues" evidence="1">
    <location>
        <begin position="230"/>
        <end position="243"/>
    </location>
</feature>
<dbReference type="PANTHER" id="PTHR14974:SF3">
    <property type="entry name" value="SIMILAR TO RIKEN CDNA 1700025G04 GENE"/>
    <property type="match status" value="1"/>
</dbReference>
<feature type="compositionally biased region" description="Gly residues" evidence="1">
    <location>
        <begin position="34"/>
        <end position="43"/>
    </location>
</feature>
<feature type="region of interest" description="Disordered" evidence="1">
    <location>
        <begin position="78"/>
        <end position="156"/>
    </location>
</feature>
<feature type="compositionally biased region" description="Polar residues" evidence="1">
    <location>
        <begin position="105"/>
        <end position="122"/>
    </location>
</feature>
<sequence length="259" mass="27575">MGCGRSSLASDSPKKKKKSEGDSECDSDGDSTSSGGGGGGGSGRKQQQLSNKLVALGGGGPLLAQAKISESQQDFFMMLDEKIENGPDYDSETEEVERRRRLQECAQQWGTLSSSQAASPSNDVPVRLPDEDTGGSGDITEDDEEEDEPGRIPDEAVKEQYMFMGNLYTLTHIRTDSDKTEPKVDVVTVPQEEAGEDPSGGEAELGHKLNGSAVQEGNGVTEVEEVTDGMPQTKTSPRSTSRPASLILKSVFPTDALQE</sequence>
<dbReference type="Proteomes" id="UP001487740">
    <property type="component" value="Unassembled WGS sequence"/>
</dbReference>